<reference evidence="4" key="1">
    <citation type="submission" date="2021-05" db="EMBL/GenBank/DDBJ databases">
        <authorList>
            <person name="Sun Q."/>
            <person name="Inoue M."/>
        </authorList>
    </citation>
    <scope>NUCLEOTIDE SEQUENCE</scope>
    <source>
        <strain evidence="4">VKM B-3255</strain>
    </source>
</reference>
<comment type="caution">
    <text evidence="4">The sequence shown here is derived from an EMBL/GenBank/DDBJ whole genome shotgun (WGS) entry which is preliminary data.</text>
</comment>
<dbReference type="Proteomes" id="UP001166585">
    <property type="component" value="Unassembled WGS sequence"/>
</dbReference>
<evidence type="ECO:0000259" key="3">
    <source>
        <dbReference type="Pfam" id="PF07007"/>
    </source>
</evidence>
<dbReference type="Pfam" id="PF07007">
    <property type="entry name" value="LprI"/>
    <property type="match status" value="1"/>
</dbReference>
<evidence type="ECO:0000313" key="4">
    <source>
        <dbReference type="EMBL" id="MBS9475865.1"/>
    </source>
</evidence>
<feature type="signal peptide" evidence="2">
    <location>
        <begin position="1"/>
        <end position="18"/>
    </location>
</feature>
<gene>
    <name evidence="4" type="ORF">KIP89_01940</name>
</gene>
<evidence type="ECO:0000256" key="2">
    <source>
        <dbReference type="SAM" id="SignalP"/>
    </source>
</evidence>
<dbReference type="InterPro" id="IPR009739">
    <property type="entry name" value="LprI-like_N"/>
</dbReference>
<feature type="domain" description="Lysozyme inhibitor LprI-like N-terminal" evidence="3">
    <location>
        <begin position="37"/>
        <end position="138"/>
    </location>
</feature>
<feature type="chain" id="PRO_5047448279" evidence="2">
    <location>
        <begin position="19"/>
        <end position="202"/>
    </location>
</feature>
<feature type="region of interest" description="Disordered" evidence="1">
    <location>
        <begin position="153"/>
        <end position="202"/>
    </location>
</feature>
<feature type="compositionally biased region" description="Pro residues" evidence="1">
    <location>
        <begin position="153"/>
        <end position="166"/>
    </location>
</feature>
<name>A0ABS5R3P6_9HYPH</name>
<dbReference type="Gene3D" id="1.20.1270.180">
    <property type="match status" value="1"/>
</dbReference>
<keyword evidence="5" id="KW-1185">Reference proteome</keyword>
<feature type="compositionally biased region" description="Pro residues" evidence="1">
    <location>
        <begin position="174"/>
        <end position="190"/>
    </location>
</feature>
<dbReference type="EMBL" id="JAHCQH010000010">
    <property type="protein sequence ID" value="MBS9475865.1"/>
    <property type="molecule type" value="Genomic_DNA"/>
</dbReference>
<protein>
    <submittedName>
        <fullName evidence="4">DUF1311 domain-containing protein</fullName>
    </submittedName>
</protein>
<evidence type="ECO:0000256" key="1">
    <source>
        <dbReference type="SAM" id="MobiDB-lite"/>
    </source>
</evidence>
<organism evidence="4 5">
    <name type="scientific">Ancylobacter radicis</name>
    <dbReference type="NCBI Taxonomy" id="2836179"/>
    <lineage>
        <taxon>Bacteria</taxon>
        <taxon>Pseudomonadati</taxon>
        <taxon>Pseudomonadota</taxon>
        <taxon>Alphaproteobacteria</taxon>
        <taxon>Hyphomicrobiales</taxon>
        <taxon>Xanthobacteraceae</taxon>
        <taxon>Ancylobacter</taxon>
    </lineage>
</organism>
<keyword evidence="2" id="KW-0732">Signal</keyword>
<evidence type="ECO:0000313" key="5">
    <source>
        <dbReference type="Proteomes" id="UP001166585"/>
    </source>
</evidence>
<sequence>MRGALLILAALAALPARAQEAEPTACTRGEGPPRAYLDCLSGVQNRSEARLTAAIDRTRAAIAARQDLQPAQRARWTNLFTESQERFVHWRNFECQSIAPYEGAAGEKTIGGRLGGIGVIEQRLTCLATLNDIRAANLETRYGLPAFVPPPAPVTATPPEPAPPTPAAAVPSIMAPPAPEPPADAAPPAGPVRIIGIPPTQP</sequence>
<dbReference type="RefSeq" id="WP_213753734.1">
    <property type="nucleotide sequence ID" value="NZ_JAHCQH010000010.1"/>
</dbReference>
<proteinExistence type="predicted"/>
<accession>A0ABS5R3P6</accession>